<evidence type="ECO:0000313" key="1">
    <source>
        <dbReference type="EMBL" id="GME26343.1"/>
    </source>
</evidence>
<dbReference type="EMBL" id="BSXG01000027">
    <property type="protein sequence ID" value="GME26343.1"/>
    <property type="molecule type" value="Genomic_DNA"/>
</dbReference>
<reference evidence="1" key="1">
    <citation type="submission" date="2024-09" db="EMBL/GenBank/DDBJ databases">
        <title>Draft Genome Sequences of Neofusicoccum parvum.</title>
        <authorList>
            <person name="Ashida A."/>
            <person name="Camagna M."/>
            <person name="Tanaka A."/>
            <person name="Takemoto D."/>
        </authorList>
    </citation>
    <scope>NUCLEOTIDE SEQUENCE</scope>
    <source>
        <strain evidence="1">PPO83</strain>
    </source>
</reference>
<sequence>MDKSLSLRYQSSSLVSIFFSSIKNRHGIVLSGALVSILVTLITAVAPGVMYVGTVGPCDATGNGDDCTPYLALKRSLAWLEGGLLFAIFAVMIYITLSIRKKSSGIFAEATSIAGAAVLLQNPYFVDRLRSSALGDKTALTRTKYGLGHYVDQYAHEASYGINVVAEPREAAFLLPIRNAQQTQKPAKKKSLAVPLLQFFPLLAFLAFLLGTLVLLLYYRFVRVESGFETFMDSQGAGVKCFMASIGILIRMFWSSVERDIRALEPWRRLARGNATAHESILVPSSAHPVIGIFSSTYRRHYFVAYIALLAILSEALVVTLASVPFKGGLTYTGFNVSTFISAGIVSVMVLTIPVLMVRYRGGTLQAPGSLTATMGYFSADNNEVLRSLGGLSILSRKERDAEIVSLRRSYRLEKTGGRDYAALNISRVFVAHGGPGSSGQRIVPTSSPSNGTCEADCYLQIPFNKDWYWSKLFISTTLTAATEIVVINKKTNTTTTKTIFADLPNGFTLPPTNSAGSQAVFTTFGSLTTTLVYPTPYLSWDSGYSWSGTLPTVDKAGQSVCSTVVGQQQITTTRTDSTLVPVGTETWTTGGSTTTHTDRSWSPYATTTFATTTGVFAVVPYGDTFQLPVPPADPDDPNGFLYTLTYEATKLWPKSIETDGAYLSCSTASYPAPAVPMSTALFLTETSTSIEDDDDGPTTEEPPKTSSPPDETDSPVPPPPATTEPAPAETSPAPPAPTAGPPASNTAVPQVTANPGTGETVGTVIPPPAPTNEATSNPPDSNGNQPTTFQTVNVPTTIDGSATSAPAVVIGTQTQAIAPTLVGTQVDGTATTIPAVIIGSQTVAAGQTATFDSVPVVISAPSASDSPIQVVPAAPPAPATAATEAGTGAAAATLPNGATVLVNTASAVVVGGQTLQPGANTVAIGPGGSSVAVVLTTNAAGSSVIVADGSTAPLPQAAPTAGVVVLPGGATASVNSASQVVVGGQTLQPGANTVAVGAGGSSVAVILTTDAAGSSVIVADGSTAPLPQAPATAVGAVTLPGGATASVGAGGQVVVGGQTLSAGSNTLGSGSTVVLTTDGAGRSVVVEGGSTVALASAAAAAAAAATKAVATLADGEVHVCEQDEEWFGDGGDGDVILGNGWSFFGHGIGECGSGGREEWKWLDGNCGGRGVGHVHGLRPLAALSAAGGSG</sequence>
<evidence type="ECO:0000313" key="2">
    <source>
        <dbReference type="Proteomes" id="UP001165186"/>
    </source>
</evidence>
<accession>A0ACB5S0L3</accession>
<keyword evidence="2" id="KW-1185">Reference proteome</keyword>
<gene>
    <name evidence="1" type="primary">g9058</name>
    <name evidence="1" type="ORF">NpPPO83_00009058</name>
</gene>
<name>A0ACB5S0L3_9PEZI</name>
<dbReference type="Proteomes" id="UP001165186">
    <property type="component" value="Unassembled WGS sequence"/>
</dbReference>
<organism evidence="1 2">
    <name type="scientific">Neofusicoccum parvum</name>
    <dbReference type="NCBI Taxonomy" id="310453"/>
    <lineage>
        <taxon>Eukaryota</taxon>
        <taxon>Fungi</taxon>
        <taxon>Dikarya</taxon>
        <taxon>Ascomycota</taxon>
        <taxon>Pezizomycotina</taxon>
        <taxon>Dothideomycetes</taxon>
        <taxon>Dothideomycetes incertae sedis</taxon>
        <taxon>Botryosphaeriales</taxon>
        <taxon>Botryosphaeriaceae</taxon>
        <taxon>Neofusicoccum</taxon>
    </lineage>
</organism>
<comment type="caution">
    <text evidence="1">The sequence shown here is derived from an EMBL/GenBank/DDBJ whole genome shotgun (WGS) entry which is preliminary data.</text>
</comment>
<proteinExistence type="predicted"/>
<protein>
    <submittedName>
        <fullName evidence="1">Uncharacterized protein LTHEOB_4317</fullName>
    </submittedName>
</protein>